<dbReference type="SMART" id="SM00184">
    <property type="entry name" value="RING"/>
    <property type="match status" value="1"/>
</dbReference>
<dbReference type="GO" id="GO:0061630">
    <property type="term" value="F:ubiquitin protein ligase activity"/>
    <property type="evidence" value="ECO:0007669"/>
    <property type="project" value="TreeGrafter"/>
</dbReference>
<dbReference type="OrthoDB" id="9984778at2759"/>
<evidence type="ECO:0000256" key="1">
    <source>
        <dbReference type="ARBA" id="ARBA00004370"/>
    </source>
</evidence>
<dbReference type="Gene3D" id="3.30.40.10">
    <property type="entry name" value="Zinc/RING finger domain, C3HC4 (zinc finger)"/>
    <property type="match status" value="1"/>
</dbReference>
<evidence type="ECO:0000256" key="2">
    <source>
        <dbReference type="ARBA" id="ARBA00022692"/>
    </source>
</evidence>
<dbReference type="GO" id="GO:0006511">
    <property type="term" value="P:ubiquitin-dependent protein catabolic process"/>
    <property type="evidence" value="ECO:0007669"/>
    <property type="project" value="TreeGrafter"/>
</dbReference>
<keyword evidence="3" id="KW-0479">Metal-binding</keyword>
<dbReference type="GO" id="GO:0008270">
    <property type="term" value="F:zinc ion binding"/>
    <property type="evidence" value="ECO:0007669"/>
    <property type="project" value="UniProtKB-KW"/>
</dbReference>
<reference evidence="12" key="1">
    <citation type="submission" date="2009-08" db="EMBL/GenBank/DDBJ databases">
        <title>Annotation of Salpingoeca rosetta.</title>
        <authorList>
            <consortium name="The Broad Institute Genome Sequencing Platform"/>
            <person name="Russ C."/>
            <person name="Cuomo C."/>
            <person name="Burger G."/>
            <person name="Gray M.W."/>
            <person name="Holland P.W.H."/>
            <person name="King N."/>
            <person name="Lang F.B.F."/>
            <person name="Roger A.J."/>
            <person name="Ruiz-Trillo I."/>
            <person name="Young S.K."/>
            <person name="Zeng Q."/>
            <person name="Gargeya S."/>
            <person name="Alvarado L."/>
            <person name="Berlin A."/>
            <person name="Chapman S.B."/>
            <person name="Chen Z."/>
            <person name="Freedman E."/>
            <person name="Gellesch M."/>
            <person name="Goldberg J."/>
            <person name="Griggs A."/>
            <person name="Gujja S."/>
            <person name="Heilman E."/>
            <person name="Heiman D."/>
            <person name="Howarth C."/>
            <person name="Mehta T."/>
            <person name="Neiman D."/>
            <person name="Pearson M."/>
            <person name="Roberts A."/>
            <person name="Saif S."/>
            <person name="Shea T."/>
            <person name="Shenoy N."/>
            <person name="Sisk P."/>
            <person name="Stolte C."/>
            <person name="Sykes S."/>
            <person name="White J."/>
            <person name="Yandava C."/>
            <person name="Haas B."/>
            <person name="Nusbaum C."/>
            <person name="Birren B."/>
        </authorList>
    </citation>
    <scope>NUCLEOTIDE SEQUENCE [LARGE SCALE GENOMIC DNA]</scope>
    <source>
        <strain evidence="12">ATCC 50818</strain>
    </source>
</reference>
<dbReference type="GO" id="GO:0005634">
    <property type="term" value="C:nucleus"/>
    <property type="evidence" value="ECO:0007669"/>
    <property type="project" value="TreeGrafter"/>
</dbReference>
<dbReference type="GeneID" id="16076906"/>
<keyword evidence="4 8" id="KW-0863">Zinc-finger</keyword>
<dbReference type="PROSITE" id="PS50089">
    <property type="entry name" value="ZF_RING_2"/>
    <property type="match status" value="1"/>
</dbReference>
<dbReference type="InterPro" id="IPR001841">
    <property type="entry name" value="Znf_RING"/>
</dbReference>
<evidence type="ECO:0000313" key="13">
    <source>
        <dbReference type="Proteomes" id="UP000007799"/>
    </source>
</evidence>
<keyword evidence="10" id="KW-0732">Signal</keyword>
<dbReference type="CDD" id="cd16454">
    <property type="entry name" value="RING-H2_PA-TM-RING"/>
    <property type="match status" value="1"/>
</dbReference>
<protein>
    <recommendedName>
        <fullName evidence="11">RING-type domain-containing protein</fullName>
    </recommendedName>
</protein>
<keyword evidence="6 9" id="KW-1133">Transmembrane helix</keyword>
<dbReference type="SUPFAM" id="SSF57850">
    <property type="entry name" value="RING/U-box"/>
    <property type="match status" value="1"/>
</dbReference>
<evidence type="ECO:0000256" key="7">
    <source>
        <dbReference type="ARBA" id="ARBA00023136"/>
    </source>
</evidence>
<comment type="subcellular location">
    <subcellularLocation>
        <location evidence="1">Membrane</location>
    </subcellularLocation>
</comment>
<gene>
    <name evidence="12" type="ORF">PTSG_02811</name>
</gene>
<evidence type="ECO:0000256" key="3">
    <source>
        <dbReference type="ARBA" id="ARBA00022723"/>
    </source>
</evidence>
<dbReference type="InterPro" id="IPR051834">
    <property type="entry name" value="RING_finger_E3_ligase"/>
</dbReference>
<dbReference type="GO" id="GO:0016020">
    <property type="term" value="C:membrane"/>
    <property type="evidence" value="ECO:0007669"/>
    <property type="project" value="UniProtKB-SubCell"/>
</dbReference>
<keyword evidence="2 9" id="KW-0812">Transmembrane</keyword>
<name>F2U3E3_SALR5</name>
<keyword evidence="5" id="KW-0862">Zinc</keyword>
<organism evidence="13">
    <name type="scientific">Salpingoeca rosetta (strain ATCC 50818 / BSB-021)</name>
    <dbReference type="NCBI Taxonomy" id="946362"/>
    <lineage>
        <taxon>Eukaryota</taxon>
        <taxon>Choanoflagellata</taxon>
        <taxon>Craspedida</taxon>
        <taxon>Salpingoecidae</taxon>
        <taxon>Salpingoeca</taxon>
    </lineage>
</organism>
<dbReference type="KEGG" id="sre:PTSG_02811"/>
<evidence type="ECO:0000256" key="10">
    <source>
        <dbReference type="SAM" id="SignalP"/>
    </source>
</evidence>
<keyword evidence="7 9" id="KW-0472">Membrane</keyword>
<evidence type="ECO:0000256" key="6">
    <source>
        <dbReference type="ARBA" id="ARBA00022989"/>
    </source>
</evidence>
<evidence type="ECO:0000256" key="8">
    <source>
        <dbReference type="PROSITE-ProRule" id="PRU00175"/>
    </source>
</evidence>
<feature type="domain" description="RING-type" evidence="11">
    <location>
        <begin position="209"/>
        <end position="250"/>
    </location>
</feature>
<dbReference type="PANTHER" id="PTHR45931:SF3">
    <property type="entry name" value="RING ZINC FINGER-CONTAINING PROTEIN"/>
    <property type="match status" value="1"/>
</dbReference>
<evidence type="ECO:0000256" key="4">
    <source>
        <dbReference type="ARBA" id="ARBA00022771"/>
    </source>
</evidence>
<dbReference type="RefSeq" id="XP_004996320.1">
    <property type="nucleotide sequence ID" value="XM_004996263.1"/>
</dbReference>
<accession>F2U3E3</accession>
<dbReference type="InParanoid" id="F2U3E3"/>
<dbReference type="AlphaFoldDB" id="F2U3E3"/>
<feature type="transmembrane region" description="Helical" evidence="9">
    <location>
        <begin position="140"/>
        <end position="160"/>
    </location>
</feature>
<dbReference type="EMBL" id="GL832960">
    <property type="protein sequence ID" value="EGD82137.1"/>
    <property type="molecule type" value="Genomic_DNA"/>
</dbReference>
<evidence type="ECO:0000313" key="12">
    <source>
        <dbReference type="EMBL" id="EGD82137.1"/>
    </source>
</evidence>
<dbReference type="Pfam" id="PF13639">
    <property type="entry name" value="zf-RING_2"/>
    <property type="match status" value="1"/>
</dbReference>
<proteinExistence type="predicted"/>
<keyword evidence="13" id="KW-1185">Reference proteome</keyword>
<dbReference type="PANTHER" id="PTHR45931">
    <property type="entry name" value="SI:CH211-59O9.10"/>
    <property type="match status" value="1"/>
</dbReference>
<dbReference type="FunFam" id="3.30.40.10:FF:000009">
    <property type="entry name" value="E3 ubiquitin-protein ligase RNF130"/>
    <property type="match status" value="1"/>
</dbReference>
<evidence type="ECO:0000256" key="5">
    <source>
        <dbReference type="ARBA" id="ARBA00022833"/>
    </source>
</evidence>
<feature type="signal peptide" evidence="10">
    <location>
        <begin position="1"/>
        <end position="21"/>
    </location>
</feature>
<sequence>MLLRARVLAVVVALLLGIASGCTVVSASHKSNQEPGTASISVAAGPANLTRDAFYALYTDAKDINVSQIVCLRMETLLVLSGSYPSDQDPVPTLSITQDSGMYLWNVTRHESSGPWTTVKVTSVPVPPYYRWSTILINNAIFFFCAMTVSVLLVFSAMVLKRCCMHRHAQQRQEEMSQRVQTALDHLPTRQYDAAQDKTEEGDSSHDQCVVCLQNYSDGEMVRELDCHHLFHQACVDPWLMQHNTCPLCKRAVVEEDASNAV</sequence>
<dbReference type="Proteomes" id="UP000007799">
    <property type="component" value="Unassembled WGS sequence"/>
</dbReference>
<feature type="chain" id="PRO_5003287236" description="RING-type domain-containing protein" evidence="10">
    <location>
        <begin position="22"/>
        <end position="262"/>
    </location>
</feature>
<dbReference type="InterPro" id="IPR013083">
    <property type="entry name" value="Znf_RING/FYVE/PHD"/>
</dbReference>
<dbReference type="PROSITE" id="PS51257">
    <property type="entry name" value="PROKAR_LIPOPROTEIN"/>
    <property type="match status" value="1"/>
</dbReference>
<dbReference type="eggNOG" id="KOG4628">
    <property type="taxonomic scope" value="Eukaryota"/>
</dbReference>
<evidence type="ECO:0000256" key="9">
    <source>
        <dbReference type="SAM" id="Phobius"/>
    </source>
</evidence>
<evidence type="ECO:0000259" key="11">
    <source>
        <dbReference type="PROSITE" id="PS50089"/>
    </source>
</evidence>